<dbReference type="PANTHER" id="PTHR42972:SF8">
    <property type="entry name" value="POLYHYDROXYBUTYRATE DEPOLYMERASE"/>
    <property type="match status" value="1"/>
</dbReference>
<evidence type="ECO:0000256" key="1">
    <source>
        <dbReference type="SAM" id="SignalP"/>
    </source>
</evidence>
<dbReference type="OrthoDB" id="6020543at2759"/>
<gene>
    <name evidence="2" type="ORF">BSAL_51810</name>
</gene>
<name>A0A0S4IHT1_BODSA</name>
<dbReference type="VEuPathDB" id="TriTrypDB:BSAL_51810"/>
<evidence type="ECO:0000313" key="3">
    <source>
        <dbReference type="Proteomes" id="UP000051952"/>
    </source>
</evidence>
<evidence type="ECO:0000313" key="2">
    <source>
        <dbReference type="EMBL" id="CUE68750.1"/>
    </source>
</evidence>
<reference evidence="3" key="1">
    <citation type="submission" date="2015-09" db="EMBL/GenBank/DDBJ databases">
        <authorList>
            <consortium name="Pathogen Informatics"/>
        </authorList>
    </citation>
    <scope>NUCLEOTIDE SEQUENCE [LARGE SCALE GENOMIC DNA]</scope>
    <source>
        <strain evidence="3">Lake Konstanz</strain>
    </source>
</reference>
<keyword evidence="3" id="KW-1185">Reference proteome</keyword>
<protein>
    <submittedName>
        <fullName evidence="2">Polyhydroxybutyrate depolymerase, putative</fullName>
    </submittedName>
</protein>
<sequence length="356" mass="38487">MRSTVVLALSVALLVAVFASVVVAEKHHHALNTVEGRSGISPMPNHIIVGNLNPYTFTISGISAGACMAVQFQYAWSSLVKGAAIVAAAPYLCAGGTLAGAEACLHAPTIEAPTVFYAGAETSAAANWIDPLNNLQNSTIFLFSGTADTVVPQPNMDNVALMYTFAGAGDRITKFFNYSAEHAWVTSKYGNNCSFLGDPYINNCGIDFAGKFLEQTFKDLNVPFHNQMGRLNTSNFFSFDQTQFGADPTLNSLGAYAYAYIPSACQSGKNQCQLHVNLHGCQQDFLNAGTEYLYQTELNEWAESNNIVILYPQAIANLVNPMGCFDWWGYAGETYALKTGPQISAIRSMIQYFGGF</sequence>
<dbReference type="Proteomes" id="UP000051952">
    <property type="component" value="Unassembled WGS sequence"/>
</dbReference>
<dbReference type="AlphaFoldDB" id="A0A0S4IHT1"/>
<feature type="signal peptide" evidence="1">
    <location>
        <begin position="1"/>
        <end position="24"/>
    </location>
</feature>
<dbReference type="PANTHER" id="PTHR42972">
    <property type="entry name" value="TOL-PAL SYSTEM PROTEIN TOLB"/>
    <property type="match status" value="1"/>
</dbReference>
<proteinExistence type="predicted"/>
<accession>A0A0S4IHT1</accession>
<dbReference type="OMA" id="DKFPRTT"/>
<keyword evidence="1" id="KW-0732">Signal</keyword>
<dbReference type="Gene3D" id="3.40.50.1820">
    <property type="entry name" value="alpha/beta hydrolase"/>
    <property type="match status" value="2"/>
</dbReference>
<organism evidence="2 3">
    <name type="scientific">Bodo saltans</name>
    <name type="common">Flagellated protozoan</name>
    <dbReference type="NCBI Taxonomy" id="75058"/>
    <lineage>
        <taxon>Eukaryota</taxon>
        <taxon>Discoba</taxon>
        <taxon>Euglenozoa</taxon>
        <taxon>Kinetoplastea</taxon>
        <taxon>Metakinetoplastina</taxon>
        <taxon>Eubodonida</taxon>
        <taxon>Bodonidae</taxon>
        <taxon>Bodo</taxon>
    </lineage>
</organism>
<dbReference type="SUPFAM" id="SSF53474">
    <property type="entry name" value="alpha/beta-Hydrolases"/>
    <property type="match status" value="1"/>
</dbReference>
<dbReference type="InterPro" id="IPR029058">
    <property type="entry name" value="AB_hydrolase_fold"/>
</dbReference>
<feature type="chain" id="PRO_5006621279" evidence="1">
    <location>
        <begin position="25"/>
        <end position="356"/>
    </location>
</feature>
<dbReference type="EMBL" id="CYKH01000071">
    <property type="protein sequence ID" value="CUE68750.1"/>
    <property type="molecule type" value="Genomic_DNA"/>
</dbReference>